<keyword evidence="3" id="KW-1185">Reference proteome</keyword>
<dbReference type="Proteomes" id="UP001607302">
    <property type="component" value="Unassembled WGS sequence"/>
</dbReference>
<dbReference type="AlphaFoldDB" id="A0ABD2BAF7"/>
<sequence length="70" mass="8178">MTDRGNQMEEIECAKKKKRKSQTQNLITDKERQNYFRQSFLNGSEVIPYNTFARRSCCQLTSEISPNAKS</sequence>
<evidence type="ECO:0000256" key="1">
    <source>
        <dbReference type="SAM" id="MobiDB-lite"/>
    </source>
</evidence>
<name>A0ABD2BAF7_VESSQ</name>
<comment type="caution">
    <text evidence="2">The sequence shown here is derived from an EMBL/GenBank/DDBJ whole genome shotgun (WGS) entry which is preliminary data.</text>
</comment>
<protein>
    <submittedName>
        <fullName evidence="2">Uncharacterized protein</fullName>
    </submittedName>
</protein>
<proteinExistence type="predicted"/>
<gene>
    <name evidence="2" type="ORF">V1478_005600</name>
</gene>
<feature type="region of interest" description="Disordered" evidence="1">
    <location>
        <begin position="1"/>
        <end position="28"/>
    </location>
</feature>
<organism evidence="2 3">
    <name type="scientific">Vespula squamosa</name>
    <name type="common">Southern yellow jacket</name>
    <name type="synonym">Wasp</name>
    <dbReference type="NCBI Taxonomy" id="30214"/>
    <lineage>
        <taxon>Eukaryota</taxon>
        <taxon>Metazoa</taxon>
        <taxon>Ecdysozoa</taxon>
        <taxon>Arthropoda</taxon>
        <taxon>Hexapoda</taxon>
        <taxon>Insecta</taxon>
        <taxon>Pterygota</taxon>
        <taxon>Neoptera</taxon>
        <taxon>Endopterygota</taxon>
        <taxon>Hymenoptera</taxon>
        <taxon>Apocrita</taxon>
        <taxon>Aculeata</taxon>
        <taxon>Vespoidea</taxon>
        <taxon>Vespidae</taxon>
        <taxon>Vespinae</taxon>
        <taxon>Vespula</taxon>
    </lineage>
</organism>
<evidence type="ECO:0000313" key="2">
    <source>
        <dbReference type="EMBL" id="KAL2729711.1"/>
    </source>
</evidence>
<reference evidence="2 3" key="1">
    <citation type="journal article" date="2024" name="Ann. Entomol. Soc. Am.">
        <title>Genomic analyses of the southern and eastern yellowjacket wasps (Hymenoptera: Vespidae) reveal evolutionary signatures of social life.</title>
        <authorList>
            <person name="Catto M.A."/>
            <person name="Caine P.B."/>
            <person name="Orr S.E."/>
            <person name="Hunt B.G."/>
            <person name="Goodisman M.A.D."/>
        </authorList>
    </citation>
    <scope>NUCLEOTIDE SEQUENCE [LARGE SCALE GENOMIC DNA]</scope>
    <source>
        <strain evidence="2">233</strain>
        <tissue evidence="2">Head and thorax</tissue>
    </source>
</reference>
<evidence type="ECO:0000313" key="3">
    <source>
        <dbReference type="Proteomes" id="UP001607302"/>
    </source>
</evidence>
<dbReference type="EMBL" id="JAUDFV010000119">
    <property type="protein sequence ID" value="KAL2729711.1"/>
    <property type="molecule type" value="Genomic_DNA"/>
</dbReference>
<accession>A0ABD2BAF7</accession>